<reference evidence="1" key="1">
    <citation type="submission" date="2021-03" db="EMBL/GenBank/DDBJ databases">
        <authorList>
            <person name="Bekaert M."/>
        </authorList>
    </citation>
    <scope>NUCLEOTIDE SEQUENCE</scope>
</reference>
<evidence type="ECO:0000313" key="1">
    <source>
        <dbReference type="EMBL" id="CAG2187032.1"/>
    </source>
</evidence>
<name>A0A8S3PZ85_MYTED</name>
<dbReference type="EMBL" id="CAJPWZ010000152">
    <property type="protein sequence ID" value="CAG2187032.1"/>
    <property type="molecule type" value="Genomic_DNA"/>
</dbReference>
<evidence type="ECO:0000313" key="2">
    <source>
        <dbReference type="Proteomes" id="UP000683360"/>
    </source>
</evidence>
<comment type="caution">
    <text evidence="1">The sequence shown here is derived from an EMBL/GenBank/DDBJ whole genome shotgun (WGS) entry which is preliminary data.</text>
</comment>
<dbReference type="AlphaFoldDB" id="A0A8S3PZ85"/>
<gene>
    <name evidence="1" type="ORF">MEDL_2525</name>
</gene>
<proteinExistence type="predicted"/>
<sequence length="160" mass="17871">MELPGRPYGITRDHDSLYVCVEGRGIYKINILDGTTARVISCNLPICSYVSVFSDKIYYTNYEYSSVVCCDKNGSRVWIFEDKLVLDEPEGISVDNNGHVFVVGEKSSNVVIISNDGKHHKQLLTKDDGLRSPSAIFLDKENKKLLVANSSKSAFVFNIL</sequence>
<protein>
    <submittedName>
        <fullName evidence="1">Uncharacterized protein</fullName>
    </submittedName>
</protein>
<dbReference type="SUPFAM" id="SSF63825">
    <property type="entry name" value="YWTD domain"/>
    <property type="match status" value="1"/>
</dbReference>
<organism evidence="1 2">
    <name type="scientific">Mytilus edulis</name>
    <name type="common">Blue mussel</name>
    <dbReference type="NCBI Taxonomy" id="6550"/>
    <lineage>
        <taxon>Eukaryota</taxon>
        <taxon>Metazoa</taxon>
        <taxon>Spiralia</taxon>
        <taxon>Lophotrochozoa</taxon>
        <taxon>Mollusca</taxon>
        <taxon>Bivalvia</taxon>
        <taxon>Autobranchia</taxon>
        <taxon>Pteriomorphia</taxon>
        <taxon>Mytilida</taxon>
        <taxon>Mytiloidea</taxon>
        <taxon>Mytilidae</taxon>
        <taxon>Mytilinae</taxon>
        <taxon>Mytilus</taxon>
    </lineage>
</organism>
<dbReference type="OrthoDB" id="6148277at2759"/>
<dbReference type="Proteomes" id="UP000683360">
    <property type="component" value="Unassembled WGS sequence"/>
</dbReference>
<accession>A0A8S3PZ85</accession>
<dbReference type="Gene3D" id="2.120.10.30">
    <property type="entry name" value="TolB, C-terminal domain"/>
    <property type="match status" value="1"/>
</dbReference>
<keyword evidence="2" id="KW-1185">Reference proteome</keyword>
<dbReference type="InterPro" id="IPR011042">
    <property type="entry name" value="6-blade_b-propeller_TolB-like"/>
</dbReference>
<dbReference type="Gene3D" id="2.40.10.500">
    <property type="match status" value="1"/>
</dbReference>